<sequence>MQLAGIIGHRPVLVEVIINQQGKALKEFQFTSHPGCSVIVQLRITQQQGKYRLRQ</sequence>
<dbReference type="EMBL" id="UGXD01000002">
    <property type="protein sequence ID" value="SUG33859.1"/>
    <property type="molecule type" value="Genomic_DNA"/>
</dbReference>
<evidence type="ECO:0000313" key="2">
    <source>
        <dbReference type="Proteomes" id="UP000254762"/>
    </source>
</evidence>
<gene>
    <name evidence="1" type="ORF">NCTC7304_03355</name>
</gene>
<dbReference type="Proteomes" id="UP000254762">
    <property type="component" value="Unassembled WGS sequence"/>
</dbReference>
<proteinExistence type="predicted"/>
<organism evidence="1 2">
    <name type="scientific">Salmonella enterica subsp. arizonae</name>
    <dbReference type="NCBI Taxonomy" id="59203"/>
    <lineage>
        <taxon>Bacteria</taxon>
        <taxon>Pseudomonadati</taxon>
        <taxon>Pseudomonadota</taxon>
        <taxon>Gammaproteobacteria</taxon>
        <taxon>Enterobacterales</taxon>
        <taxon>Enterobacteriaceae</taxon>
        <taxon>Salmonella</taxon>
    </lineage>
</organism>
<protein>
    <submittedName>
        <fullName evidence="1">Uncharacterized protein</fullName>
    </submittedName>
</protein>
<name>A0A379SWI5_SALER</name>
<dbReference type="AlphaFoldDB" id="A0A379SWI5"/>
<accession>A0A379SWI5</accession>
<evidence type="ECO:0000313" key="1">
    <source>
        <dbReference type="EMBL" id="SUG33859.1"/>
    </source>
</evidence>
<reference evidence="1 2" key="1">
    <citation type="submission" date="2018-06" db="EMBL/GenBank/DDBJ databases">
        <authorList>
            <consortium name="Pathogen Informatics"/>
            <person name="Doyle S."/>
        </authorList>
    </citation>
    <scope>NUCLEOTIDE SEQUENCE [LARGE SCALE GENOMIC DNA]</scope>
    <source>
        <strain evidence="1 2">NCTC7304</strain>
    </source>
</reference>